<dbReference type="STRING" id="490829.SAMN05421850_101806"/>
<dbReference type="InterPro" id="IPR021830">
    <property type="entry name" value="DUF3422"/>
</dbReference>
<accession>A0A1G8I7T3</accession>
<proteinExistence type="predicted"/>
<name>A0A1G8I7T3_9RHOB</name>
<evidence type="ECO:0000256" key="1">
    <source>
        <dbReference type="SAM" id="Phobius"/>
    </source>
</evidence>
<keyword evidence="1" id="KW-0812">Transmembrane</keyword>
<evidence type="ECO:0000313" key="2">
    <source>
        <dbReference type="EMBL" id="SDI14983.1"/>
    </source>
</evidence>
<dbReference type="OrthoDB" id="9767470at2"/>
<dbReference type="RefSeq" id="WP_090026646.1">
    <property type="nucleotide sequence ID" value="NZ_FNEB01000001.1"/>
</dbReference>
<sequence>MAPIADHPLRYQLANELHARPFPSISTPSTAVYLAVKQPDGAASRNREADMAHLLALLDRYGAPHPQPGATHYFGKLGRYQLKWESHTEFVTYTAFIDGLSSRPFDPADFEVFPPDWLAEIPGVRMTSALIRIEKWSDKEKVIGAINDWFVPESMAVSRVLDDAAVIAGDFRIDAAGHQRFAVFVAPSTGDRRVGRMVQRLCEIETYKTMSMLGFSEVKAMSPRMNDIDERLTLLMEEMTDNATPAEDTLGKLLVLSAELESMAARASFRFGATGAYEAIVHQRIEVMREARFDGRQTFNEFMMRRYDPAMRTVKSAQGRLAAMSDRAIRAGDLLRTRVDVERSAQNQALLESMNTRADMQLKLQRTVEGLSVVAISYYAVSLVGYALYPLAELLNLSKGTLTAAITLPVVLLVWWLIRRLQRSLHSEPRE</sequence>
<keyword evidence="1" id="KW-1133">Transmembrane helix</keyword>
<dbReference type="EMBL" id="FNEB01000001">
    <property type="protein sequence ID" value="SDI14983.1"/>
    <property type="molecule type" value="Genomic_DNA"/>
</dbReference>
<keyword evidence="3" id="KW-1185">Reference proteome</keyword>
<dbReference type="Proteomes" id="UP000199340">
    <property type="component" value="Unassembled WGS sequence"/>
</dbReference>
<protein>
    <submittedName>
        <fullName evidence="2">Uncharacterized membrane-anchored protein</fullName>
    </submittedName>
</protein>
<feature type="transmembrane region" description="Helical" evidence="1">
    <location>
        <begin position="370"/>
        <end position="389"/>
    </location>
</feature>
<reference evidence="2 3" key="1">
    <citation type="submission" date="2016-10" db="EMBL/GenBank/DDBJ databases">
        <authorList>
            <person name="de Groot N.N."/>
        </authorList>
    </citation>
    <scope>NUCLEOTIDE SEQUENCE [LARGE SCALE GENOMIC DNA]</scope>
    <source>
        <strain evidence="2 3">DSM 28010</strain>
    </source>
</reference>
<gene>
    <name evidence="2" type="ORF">SAMN05421850_101806</name>
</gene>
<evidence type="ECO:0000313" key="3">
    <source>
        <dbReference type="Proteomes" id="UP000199340"/>
    </source>
</evidence>
<dbReference type="Pfam" id="PF11902">
    <property type="entry name" value="DUF3422"/>
    <property type="match status" value="1"/>
</dbReference>
<feature type="transmembrane region" description="Helical" evidence="1">
    <location>
        <begin position="401"/>
        <end position="418"/>
    </location>
</feature>
<dbReference type="AlphaFoldDB" id="A0A1G8I7T3"/>
<organism evidence="2 3">
    <name type="scientific">Lutimaribacter saemankumensis</name>
    <dbReference type="NCBI Taxonomy" id="490829"/>
    <lineage>
        <taxon>Bacteria</taxon>
        <taxon>Pseudomonadati</taxon>
        <taxon>Pseudomonadota</taxon>
        <taxon>Alphaproteobacteria</taxon>
        <taxon>Rhodobacterales</taxon>
        <taxon>Roseobacteraceae</taxon>
        <taxon>Lutimaribacter</taxon>
    </lineage>
</organism>
<keyword evidence="1" id="KW-0472">Membrane</keyword>